<feature type="non-terminal residue" evidence="1">
    <location>
        <position position="68"/>
    </location>
</feature>
<dbReference type="Proteomes" id="UP000709295">
    <property type="component" value="Unassembled WGS sequence"/>
</dbReference>
<evidence type="ECO:0000313" key="1">
    <source>
        <dbReference type="EMBL" id="KAG6949286.1"/>
    </source>
</evidence>
<gene>
    <name evidence="1" type="ORF">JG688_00014684</name>
</gene>
<dbReference type="AlphaFoldDB" id="A0A8J5IBH9"/>
<keyword evidence="2" id="KW-1185">Reference proteome</keyword>
<proteinExistence type="predicted"/>
<accession>A0A8J5IBH9</accession>
<name>A0A8J5IBH9_9STRA</name>
<protein>
    <submittedName>
        <fullName evidence="1">Uncharacterized protein</fullName>
    </submittedName>
</protein>
<organism evidence="1 2">
    <name type="scientific">Phytophthora aleatoria</name>
    <dbReference type="NCBI Taxonomy" id="2496075"/>
    <lineage>
        <taxon>Eukaryota</taxon>
        <taxon>Sar</taxon>
        <taxon>Stramenopiles</taxon>
        <taxon>Oomycota</taxon>
        <taxon>Peronosporomycetes</taxon>
        <taxon>Peronosporales</taxon>
        <taxon>Peronosporaceae</taxon>
        <taxon>Phytophthora</taxon>
    </lineage>
</organism>
<comment type="caution">
    <text evidence="1">The sequence shown here is derived from an EMBL/GenBank/DDBJ whole genome shotgun (WGS) entry which is preliminary data.</text>
</comment>
<dbReference type="EMBL" id="JAENGY010001442">
    <property type="protein sequence ID" value="KAG6949286.1"/>
    <property type="molecule type" value="Genomic_DNA"/>
</dbReference>
<sequence>MKGTLHIIECDTRLLIMLSRVDGACQFGHEGCDNGVFRVEVSKSVTVHNHKIGPSVYCQYAKSRKIVR</sequence>
<evidence type="ECO:0000313" key="2">
    <source>
        <dbReference type="Proteomes" id="UP000709295"/>
    </source>
</evidence>
<reference evidence="1" key="1">
    <citation type="submission" date="2021-01" db="EMBL/GenBank/DDBJ databases">
        <title>Phytophthora aleatoria, a newly-described species from Pinus radiata is distinct from Phytophthora cactorum isolates based on comparative genomics.</title>
        <authorList>
            <person name="Mcdougal R."/>
            <person name="Panda P."/>
            <person name="Williams N."/>
            <person name="Studholme D.J."/>
        </authorList>
    </citation>
    <scope>NUCLEOTIDE SEQUENCE</scope>
    <source>
        <strain evidence="1">NZFS 4037</strain>
    </source>
</reference>